<sequence>MKAYLDNAATSFPKPPHSLERVFETISRGVGTPGRGMHEISAKANDEIVVIRKQLAKFFGVLEDFRVVFTYSATDALNMAIKGFVRDGDHVIISSMEHNSVLRPLRGLESQGKIVLDIIPCDKKGYLNTKALYEKINEKTRLVVVSHASNVTGAIQPIEEIGKEVRKRGAFLLVDAAQTAGVLPLHLEKQHIDMLVFAGHKGLFALQGTGGLVIGSRIEGLKAWREGGTGFDSKSESQPVNWPEAFEAGTHNIPGILSLGEGLTFIENTGIETIADTELAHLRYLWEKLSYNEEVILYGPSPDEARVAVLSFTIKGWDPEDIGHMLNQNYGIYVRTGLHCAPSAHKTIGTYGDDGEGTIRVSPGFFTTKLELKEFLKAIKNITSTKVGWY</sequence>
<keyword evidence="9" id="KW-1185">Reference proteome</keyword>
<feature type="domain" description="Aminotransferase class V" evidence="7">
    <location>
        <begin position="4"/>
        <end position="374"/>
    </location>
</feature>
<comment type="catalytic activity">
    <reaction evidence="5">
        <text>(sulfur carrier)-H + L-cysteine = (sulfur carrier)-SH + L-alanine</text>
        <dbReference type="Rhea" id="RHEA:43892"/>
        <dbReference type="Rhea" id="RHEA-COMP:14737"/>
        <dbReference type="Rhea" id="RHEA-COMP:14739"/>
        <dbReference type="ChEBI" id="CHEBI:29917"/>
        <dbReference type="ChEBI" id="CHEBI:35235"/>
        <dbReference type="ChEBI" id="CHEBI:57972"/>
        <dbReference type="ChEBI" id="CHEBI:64428"/>
        <dbReference type="EC" id="2.8.1.7"/>
    </reaction>
</comment>
<dbReference type="PANTHER" id="PTHR43586">
    <property type="entry name" value="CYSTEINE DESULFURASE"/>
    <property type="match status" value="1"/>
</dbReference>
<evidence type="ECO:0000256" key="4">
    <source>
        <dbReference type="ARBA" id="ARBA00022898"/>
    </source>
</evidence>
<evidence type="ECO:0000313" key="9">
    <source>
        <dbReference type="Proteomes" id="UP000682111"/>
    </source>
</evidence>
<dbReference type="Gene3D" id="3.90.1150.10">
    <property type="entry name" value="Aspartate Aminotransferase, domain 1"/>
    <property type="match status" value="1"/>
</dbReference>
<dbReference type="Proteomes" id="UP000682111">
    <property type="component" value="Unassembled WGS sequence"/>
</dbReference>
<evidence type="ECO:0000256" key="5">
    <source>
        <dbReference type="ARBA" id="ARBA00050776"/>
    </source>
</evidence>
<proteinExistence type="inferred from homology"/>
<name>A0A919WMD4_9BACI</name>
<dbReference type="PANTHER" id="PTHR43586:SF4">
    <property type="entry name" value="ISOPENICILLIN N EPIMERASE"/>
    <property type="match status" value="1"/>
</dbReference>
<dbReference type="InterPro" id="IPR010969">
    <property type="entry name" value="Cys_dSase-rel_unknwn_funct"/>
</dbReference>
<dbReference type="Gene3D" id="3.40.640.10">
    <property type="entry name" value="Type I PLP-dependent aspartate aminotransferase-like (Major domain)"/>
    <property type="match status" value="1"/>
</dbReference>
<accession>A0A919WMD4</accession>
<dbReference type="Pfam" id="PF00266">
    <property type="entry name" value="Aminotran_5"/>
    <property type="match status" value="1"/>
</dbReference>
<evidence type="ECO:0000256" key="2">
    <source>
        <dbReference type="ARBA" id="ARBA00010447"/>
    </source>
</evidence>
<dbReference type="InterPro" id="IPR015424">
    <property type="entry name" value="PyrdxlP-dep_Trfase"/>
</dbReference>
<dbReference type="InterPro" id="IPR016454">
    <property type="entry name" value="Cysteine_dSase"/>
</dbReference>
<organism evidence="8 9">
    <name type="scientific">Robertmurraya siralis</name>
    <dbReference type="NCBI Taxonomy" id="77777"/>
    <lineage>
        <taxon>Bacteria</taxon>
        <taxon>Bacillati</taxon>
        <taxon>Bacillota</taxon>
        <taxon>Bacilli</taxon>
        <taxon>Bacillales</taxon>
        <taxon>Bacillaceae</taxon>
        <taxon>Robertmurraya</taxon>
    </lineage>
</organism>
<dbReference type="InterPro" id="IPR015421">
    <property type="entry name" value="PyrdxlP-dep_Trfase_major"/>
</dbReference>
<dbReference type="EC" id="2.8.1.7" evidence="3"/>
<evidence type="ECO:0000256" key="6">
    <source>
        <dbReference type="RuleBase" id="RU004504"/>
    </source>
</evidence>
<dbReference type="AlphaFoldDB" id="A0A919WMD4"/>
<dbReference type="OrthoDB" id="9804366at2"/>
<keyword evidence="4" id="KW-0663">Pyridoxal phosphate</keyword>
<reference evidence="8" key="1">
    <citation type="submission" date="2021-03" db="EMBL/GenBank/DDBJ databases">
        <title>Antimicrobial resistance genes in bacteria isolated from Japanese honey, and their potential for conferring macrolide and lincosamide resistance in the American foulbrood pathogen Paenibacillus larvae.</title>
        <authorList>
            <person name="Okamoto M."/>
            <person name="Kumagai M."/>
            <person name="Kanamori H."/>
            <person name="Takamatsu D."/>
        </authorList>
    </citation>
    <scope>NUCLEOTIDE SEQUENCE</scope>
    <source>
        <strain evidence="8">J27TS8</strain>
    </source>
</reference>
<evidence type="ECO:0000313" key="8">
    <source>
        <dbReference type="EMBL" id="GIN64367.1"/>
    </source>
</evidence>
<dbReference type="InterPro" id="IPR020578">
    <property type="entry name" value="Aminotrans_V_PyrdxlP_BS"/>
</dbReference>
<dbReference type="InterPro" id="IPR015422">
    <property type="entry name" value="PyrdxlP-dep_Trfase_small"/>
</dbReference>
<dbReference type="GO" id="GO:0031071">
    <property type="term" value="F:cysteine desulfurase activity"/>
    <property type="evidence" value="ECO:0007669"/>
    <property type="project" value="UniProtKB-EC"/>
</dbReference>
<comment type="cofactor">
    <cofactor evidence="1 6">
        <name>pyridoxal 5'-phosphate</name>
        <dbReference type="ChEBI" id="CHEBI:597326"/>
    </cofactor>
</comment>
<gene>
    <name evidence="8" type="ORF">J27TS8_43600</name>
</gene>
<dbReference type="InterPro" id="IPR000192">
    <property type="entry name" value="Aminotrans_V_dom"/>
</dbReference>
<dbReference type="RefSeq" id="WP_137742712.1">
    <property type="nucleotide sequence ID" value="NZ_BORC01000013.1"/>
</dbReference>
<evidence type="ECO:0000259" key="7">
    <source>
        <dbReference type="Pfam" id="PF00266"/>
    </source>
</evidence>
<dbReference type="NCBIfam" id="TIGR01977">
    <property type="entry name" value="am_tr_V_EF2568"/>
    <property type="match status" value="1"/>
</dbReference>
<dbReference type="SUPFAM" id="SSF53383">
    <property type="entry name" value="PLP-dependent transferases"/>
    <property type="match status" value="1"/>
</dbReference>
<protein>
    <recommendedName>
        <fullName evidence="3">cysteine desulfurase</fullName>
        <ecNumber evidence="3">2.8.1.7</ecNumber>
    </recommendedName>
</protein>
<evidence type="ECO:0000256" key="3">
    <source>
        <dbReference type="ARBA" id="ARBA00012239"/>
    </source>
</evidence>
<dbReference type="PROSITE" id="PS00595">
    <property type="entry name" value="AA_TRANSFER_CLASS_5"/>
    <property type="match status" value="1"/>
</dbReference>
<dbReference type="PIRSF" id="PIRSF005572">
    <property type="entry name" value="NifS"/>
    <property type="match status" value="1"/>
</dbReference>
<evidence type="ECO:0000256" key="1">
    <source>
        <dbReference type="ARBA" id="ARBA00001933"/>
    </source>
</evidence>
<dbReference type="EMBL" id="BORC01000013">
    <property type="protein sequence ID" value="GIN64367.1"/>
    <property type="molecule type" value="Genomic_DNA"/>
</dbReference>
<comment type="similarity">
    <text evidence="2">Belongs to the class-V pyridoxal-phosphate-dependent aminotransferase family. Csd subfamily.</text>
</comment>
<comment type="caution">
    <text evidence="8">The sequence shown here is derived from an EMBL/GenBank/DDBJ whole genome shotgun (WGS) entry which is preliminary data.</text>
</comment>